<evidence type="ECO:0000313" key="1">
    <source>
        <dbReference type="EMBL" id="VFJ51176.1"/>
    </source>
</evidence>
<protein>
    <submittedName>
        <fullName evidence="1">Uncharacterized protein</fullName>
    </submittedName>
</protein>
<organism evidence="1">
    <name type="scientific">Candidatus Kentrum sp. FW</name>
    <dbReference type="NCBI Taxonomy" id="2126338"/>
    <lineage>
        <taxon>Bacteria</taxon>
        <taxon>Pseudomonadati</taxon>
        <taxon>Pseudomonadota</taxon>
        <taxon>Gammaproteobacteria</taxon>
        <taxon>Candidatus Kentrum</taxon>
    </lineage>
</organism>
<gene>
    <name evidence="1" type="ORF">BECKFW1821B_GA0114236_100838</name>
</gene>
<proteinExistence type="predicted"/>
<dbReference type="AlphaFoldDB" id="A0A450SEN6"/>
<dbReference type="EMBL" id="CAADFD010000008">
    <property type="protein sequence ID" value="VFJ51176.1"/>
    <property type="molecule type" value="Genomic_DNA"/>
</dbReference>
<sequence>MNNLEQELHGAFSRLEKKISQARTLHIRYEMMEEHRLFLIRQSIFIYICRLGGFSERFFTVVPQGTESIGYLLR</sequence>
<accession>A0A450SEN6</accession>
<name>A0A450SEN6_9GAMM</name>
<reference evidence="1" key="1">
    <citation type="submission" date="2019-02" db="EMBL/GenBank/DDBJ databases">
        <authorList>
            <person name="Gruber-Vodicka R. H."/>
            <person name="Seah K. B. B."/>
        </authorList>
    </citation>
    <scope>NUCLEOTIDE SEQUENCE</scope>
    <source>
        <strain evidence="1">BECK_BZ106</strain>
    </source>
</reference>